<dbReference type="CDD" id="cd00141">
    <property type="entry name" value="NT_POLXc"/>
    <property type="match status" value="1"/>
</dbReference>
<dbReference type="SMART" id="SM00483">
    <property type="entry name" value="POLXc"/>
    <property type="match status" value="1"/>
</dbReference>
<dbReference type="Gene3D" id="3.30.460.10">
    <property type="entry name" value="Beta Polymerase, domain 2"/>
    <property type="match status" value="1"/>
</dbReference>
<dbReference type="EC" id="2.7.7.7" evidence="1"/>
<dbReference type="GO" id="GO:0003887">
    <property type="term" value="F:DNA-directed DNA polymerase activity"/>
    <property type="evidence" value="ECO:0007669"/>
    <property type="project" value="UniProtKB-KW"/>
</dbReference>
<dbReference type="Proteomes" id="UP000238701">
    <property type="component" value="Unassembled WGS sequence"/>
</dbReference>
<dbReference type="SMART" id="SM00481">
    <property type="entry name" value="POLIIIAc"/>
    <property type="match status" value="1"/>
</dbReference>
<dbReference type="GO" id="GO:0006281">
    <property type="term" value="P:DNA repair"/>
    <property type="evidence" value="ECO:0007669"/>
    <property type="project" value="UniProtKB-KW"/>
</dbReference>
<dbReference type="InterPro" id="IPR050243">
    <property type="entry name" value="PHP_phosphatase"/>
</dbReference>
<dbReference type="PIRSF" id="PIRSF005047">
    <property type="entry name" value="UCP005047_YshC"/>
    <property type="match status" value="1"/>
</dbReference>
<evidence type="ECO:0000259" key="8">
    <source>
        <dbReference type="SMART" id="SM00481"/>
    </source>
</evidence>
<dbReference type="InterPro" id="IPR016195">
    <property type="entry name" value="Pol/histidinol_Pase-like"/>
</dbReference>
<dbReference type="EMBL" id="OMOD01000165">
    <property type="protein sequence ID" value="SPF46918.1"/>
    <property type="molecule type" value="Genomic_DNA"/>
</dbReference>
<organism evidence="10 11">
    <name type="scientific">Candidatus Sulfotelmatobacter kueseliae</name>
    <dbReference type="NCBI Taxonomy" id="2042962"/>
    <lineage>
        <taxon>Bacteria</taxon>
        <taxon>Pseudomonadati</taxon>
        <taxon>Acidobacteriota</taxon>
        <taxon>Terriglobia</taxon>
        <taxon>Terriglobales</taxon>
        <taxon>Candidatus Korobacteraceae</taxon>
        <taxon>Candidatus Sulfotelmatobacter</taxon>
    </lineage>
</organism>
<gene>
    <name evidence="10" type="ORF">SBA1_690015</name>
</gene>
<dbReference type="InterPro" id="IPR043519">
    <property type="entry name" value="NT_sf"/>
</dbReference>
<dbReference type="InterPro" id="IPR002008">
    <property type="entry name" value="DNA_pol_X_beta-like"/>
</dbReference>
<dbReference type="PRINTS" id="PR00869">
    <property type="entry name" value="DNAPOLX"/>
</dbReference>
<sequence>MDNKAIANILYETADLLEIDGQDSFRIRSYRNAAQAIENHSEQIKDIISEPKKVLEIAGIGKGMLANLQELFETGKLTVLDGLLEKYHPSMLQLLKIQGLGPKTIALIWSAYKVSDVDGVEKLAREGKIRVLPRLGEKHEAKLIKAIEDYRRISGRFLIDAAEAEAEKLTEYLKKFPGIDKITPAGSLRRGRETVGDLDILVTGKACTTEEGRQKAIAYVAKYPPLMDVIASGDNKISFRVRSGMQVDVRLLPPESFGAAMQYFTGSKAHNVALRQRALKMGYTLNEYSLADLKTEKPVAGKTEEEIYSKLALDYIPPEMRENLGEIDLAEKHALPKLITQGDLQGDVHMHTVETDGRNTIAEMAEAARARGYKYIAITDHSKNLAFANGLDDKRAVEHIRRIRETGKQIDGITIFAGIEVDILAEGDLDLSDDVLAQMDVVIASVHSVFNQEPEKMTDRLLKAIGNPNTSILGHPTGRLLLRRDAYKFDMASVLSAAAKHKVAMELNSYPDRLDLNDVHLRQAKQQGVKIVISTDSHHTSHLEKIRYGILQARRAGLTKDDVLNSLPAQKFAQAMKHTW</sequence>
<dbReference type="AlphaFoldDB" id="A0A2U3L4X7"/>
<dbReference type="GO" id="GO:0003677">
    <property type="term" value="F:DNA binding"/>
    <property type="evidence" value="ECO:0007669"/>
    <property type="project" value="InterPro"/>
</dbReference>
<evidence type="ECO:0000256" key="7">
    <source>
        <dbReference type="ARBA" id="ARBA00049244"/>
    </source>
</evidence>
<evidence type="ECO:0000256" key="1">
    <source>
        <dbReference type="ARBA" id="ARBA00012417"/>
    </source>
</evidence>
<keyword evidence="4" id="KW-0227">DNA damage</keyword>
<dbReference type="PRINTS" id="PR00870">
    <property type="entry name" value="DNAPOLXBETA"/>
</dbReference>
<dbReference type="FunFam" id="3.20.20.140:FF:000047">
    <property type="entry name" value="PHP domain-containing protein"/>
    <property type="match status" value="1"/>
</dbReference>
<dbReference type="Pfam" id="PF02811">
    <property type="entry name" value="PHP"/>
    <property type="match status" value="1"/>
</dbReference>
<dbReference type="SUPFAM" id="SSF89550">
    <property type="entry name" value="PHP domain-like"/>
    <property type="match status" value="1"/>
</dbReference>
<dbReference type="Gene3D" id="3.20.20.140">
    <property type="entry name" value="Metal-dependent hydrolases"/>
    <property type="match status" value="1"/>
</dbReference>
<comment type="catalytic activity">
    <reaction evidence="7">
        <text>DNA(n) + a 2'-deoxyribonucleoside 5'-triphosphate = DNA(n+1) + diphosphate</text>
        <dbReference type="Rhea" id="RHEA:22508"/>
        <dbReference type="Rhea" id="RHEA-COMP:17339"/>
        <dbReference type="Rhea" id="RHEA-COMP:17340"/>
        <dbReference type="ChEBI" id="CHEBI:33019"/>
        <dbReference type="ChEBI" id="CHEBI:61560"/>
        <dbReference type="ChEBI" id="CHEBI:173112"/>
        <dbReference type="EC" id="2.7.7.7"/>
    </reaction>
</comment>
<evidence type="ECO:0000313" key="10">
    <source>
        <dbReference type="EMBL" id="SPF46918.1"/>
    </source>
</evidence>
<dbReference type="GO" id="GO:0042578">
    <property type="term" value="F:phosphoric ester hydrolase activity"/>
    <property type="evidence" value="ECO:0007669"/>
    <property type="project" value="TreeGrafter"/>
</dbReference>
<dbReference type="InterPro" id="IPR027421">
    <property type="entry name" value="DNA_pol_lamdba_lyase_dom_sf"/>
</dbReference>
<keyword evidence="2" id="KW-0808">Transferase</keyword>
<dbReference type="SUPFAM" id="SSF81301">
    <property type="entry name" value="Nucleotidyltransferase"/>
    <property type="match status" value="1"/>
</dbReference>
<dbReference type="GO" id="GO:0005829">
    <property type="term" value="C:cytosol"/>
    <property type="evidence" value="ECO:0007669"/>
    <property type="project" value="TreeGrafter"/>
</dbReference>
<dbReference type="CDD" id="cd07436">
    <property type="entry name" value="PHP_PolX"/>
    <property type="match status" value="1"/>
</dbReference>
<dbReference type="InterPro" id="IPR029398">
    <property type="entry name" value="PolB_thumb"/>
</dbReference>
<keyword evidence="6" id="KW-0234">DNA repair</keyword>
<dbReference type="Pfam" id="PF14791">
    <property type="entry name" value="DNA_pol_B_thumb"/>
    <property type="match status" value="1"/>
</dbReference>
<dbReference type="Gene3D" id="3.30.210.10">
    <property type="entry name" value="DNA polymerase, thumb domain"/>
    <property type="match status" value="1"/>
</dbReference>
<proteinExistence type="predicted"/>
<dbReference type="Pfam" id="PF14716">
    <property type="entry name" value="HHH_8"/>
    <property type="match status" value="1"/>
</dbReference>
<dbReference type="PANTHER" id="PTHR36928">
    <property type="entry name" value="PHOSPHATASE YCDX-RELATED"/>
    <property type="match status" value="1"/>
</dbReference>
<dbReference type="PANTHER" id="PTHR36928:SF1">
    <property type="entry name" value="PHOSPHATASE YCDX-RELATED"/>
    <property type="match status" value="1"/>
</dbReference>
<dbReference type="InterPro" id="IPR004013">
    <property type="entry name" value="PHP_dom"/>
</dbReference>
<evidence type="ECO:0000259" key="9">
    <source>
        <dbReference type="SMART" id="SM00483"/>
    </source>
</evidence>
<feature type="domain" description="DNA-directed DNA polymerase X" evidence="9">
    <location>
        <begin position="1"/>
        <end position="322"/>
    </location>
</feature>
<accession>A0A2U3L4X7</accession>
<evidence type="ECO:0000256" key="4">
    <source>
        <dbReference type="ARBA" id="ARBA00022763"/>
    </source>
</evidence>
<dbReference type="GO" id="GO:0008270">
    <property type="term" value="F:zinc ion binding"/>
    <property type="evidence" value="ECO:0007669"/>
    <property type="project" value="TreeGrafter"/>
</dbReference>
<evidence type="ECO:0000256" key="2">
    <source>
        <dbReference type="ARBA" id="ARBA00022679"/>
    </source>
</evidence>
<dbReference type="InterPro" id="IPR022312">
    <property type="entry name" value="DNA_pol_X"/>
</dbReference>
<dbReference type="Gene3D" id="1.10.150.110">
    <property type="entry name" value="DNA polymerase beta, N-terminal domain-like"/>
    <property type="match status" value="1"/>
</dbReference>
<dbReference type="InterPro" id="IPR022311">
    <property type="entry name" value="PolX-like"/>
</dbReference>
<dbReference type="NCBIfam" id="NF006375">
    <property type="entry name" value="PRK08609.1"/>
    <property type="match status" value="1"/>
</dbReference>
<evidence type="ECO:0000256" key="6">
    <source>
        <dbReference type="ARBA" id="ARBA00023204"/>
    </source>
</evidence>
<dbReference type="InterPro" id="IPR002054">
    <property type="entry name" value="DNA-dir_DNA_pol_X"/>
</dbReference>
<dbReference type="InterPro" id="IPR003141">
    <property type="entry name" value="Pol/His_phosphatase_N"/>
</dbReference>
<name>A0A2U3L4X7_9BACT</name>
<dbReference type="SUPFAM" id="SSF47802">
    <property type="entry name" value="DNA polymerase beta, N-terminal domain-like"/>
    <property type="match status" value="1"/>
</dbReference>
<dbReference type="OrthoDB" id="9808747at2"/>
<evidence type="ECO:0000256" key="3">
    <source>
        <dbReference type="ARBA" id="ARBA00022695"/>
    </source>
</evidence>
<dbReference type="InterPro" id="IPR047967">
    <property type="entry name" value="PolX_PHP"/>
</dbReference>
<dbReference type="Gene3D" id="1.10.150.20">
    <property type="entry name" value="5' to 3' exonuclease, C-terminal subdomain"/>
    <property type="match status" value="1"/>
</dbReference>
<keyword evidence="3" id="KW-0548">Nucleotidyltransferase</keyword>
<dbReference type="InterPro" id="IPR037160">
    <property type="entry name" value="DNA_Pol_thumb_sf"/>
</dbReference>
<dbReference type="InterPro" id="IPR010996">
    <property type="entry name" value="HHH_MUS81"/>
</dbReference>
<feature type="domain" description="Polymerase/histidinol phosphatase N-terminal" evidence="8">
    <location>
        <begin position="346"/>
        <end position="425"/>
    </location>
</feature>
<protein>
    <recommendedName>
        <fullName evidence="1">DNA-directed DNA polymerase</fullName>
        <ecNumber evidence="1">2.7.7.7</ecNumber>
    </recommendedName>
</protein>
<evidence type="ECO:0000256" key="5">
    <source>
        <dbReference type="ARBA" id="ARBA00022932"/>
    </source>
</evidence>
<keyword evidence="5" id="KW-0239">DNA-directed DNA polymerase</keyword>
<evidence type="ECO:0000313" key="11">
    <source>
        <dbReference type="Proteomes" id="UP000238701"/>
    </source>
</evidence>
<reference evidence="11" key="1">
    <citation type="submission" date="2018-02" db="EMBL/GenBank/DDBJ databases">
        <authorList>
            <person name="Hausmann B."/>
        </authorList>
    </citation>
    <scope>NUCLEOTIDE SEQUENCE [LARGE SCALE GENOMIC DNA]</scope>
    <source>
        <strain evidence="11">Peat soil MAG SbA1</strain>
    </source>
</reference>